<dbReference type="SMART" id="SM00119">
    <property type="entry name" value="HECTc"/>
    <property type="match status" value="1"/>
</dbReference>
<accession>A0A1J4JWX3</accession>
<dbReference type="InterPro" id="IPR000569">
    <property type="entry name" value="HECT_dom"/>
</dbReference>
<dbReference type="EC" id="2.3.2.26" evidence="2"/>
<dbReference type="Gene3D" id="3.30.2410.10">
    <property type="entry name" value="Hect, E3 ligase catalytic domain"/>
    <property type="match status" value="1"/>
</dbReference>
<dbReference type="InterPro" id="IPR044611">
    <property type="entry name" value="E3A/B/C-like"/>
</dbReference>
<dbReference type="AlphaFoldDB" id="A0A1J4JWX3"/>
<sequence>MKSLVKHISYLSEANEISSTPIPYIKFQNEEFTNLLDPESEVLKMLQGEFSYISKSNLLTLKFKKAVNQCESQILMILCEEGPKSYLHFVIRRDHLLQDTITQLKMIQPSELMKQIHVTFVGEEGRDQGGVSKEFFSLISKEIFSTKHFEKYQNFIFFNSNADNISHNHDLDNICQFYEYYELCGKLIGIAIHNSIIIPVRFPQLLYKMLRKSMIRLGDLEEIKPEVIQSLKSILCLKERADFNALSLFFDVTIFDEKENIVKTVPLIKNGSQIQVNENNVDMYVIEMKRFILKAYNNVFNHFKKGFWDAIGSKTLRMFTDEELDIIISGQWEYDWKGFRDSTCYTSGYTKKSETIQMFWEVFENDLDENQKKEFLLFVTGSKISPVEGLSGLGFIISRSGDINLLPVSHTCFNVFQLPDYKDINLIRKNLQICINNNEGFGFI</sequence>
<evidence type="ECO:0000313" key="7">
    <source>
        <dbReference type="EMBL" id="OHT03647.1"/>
    </source>
</evidence>
<evidence type="ECO:0000256" key="3">
    <source>
        <dbReference type="ARBA" id="ARBA00022679"/>
    </source>
</evidence>
<comment type="caution">
    <text evidence="7">The sequence shown here is derived from an EMBL/GenBank/DDBJ whole genome shotgun (WGS) entry which is preliminary data.</text>
</comment>
<dbReference type="Gene3D" id="3.30.2160.10">
    <property type="entry name" value="Hect, E3 ligase catalytic domain"/>
    <property type="match status" value="1"/>
</dbReference>
<organism evidence="7 8">
    <name type="scientific">Tritrichomonas foetus</name>
    <dbReference type="NCBI Taxonomy" id="1144522"/>
    <lineage>
        <taxon>Eukaryota</taxon>
        <taxon>Metamonada</taxon>
        <taxon>Parabasalia</taxon>
        <taxon>Tritrichomonadida</taxon>
        <taxon>Tritrichomonadidae</taxon>
        <taxon>Tritrichomonas</taxon>
    </lineage>
</organism>
<keyword evidence="8" id="KW-1185">Reference proteome</keyword>
<dbReference type="PANTHER" id="PTHR45700">
    <property type="entry name" value="UBIQUITIN-PROTEIN LIGASE E3C"/>
    <property type="match status" value="1"/>
</dbReference>
<keyword evidence="4 5" id="KW-0833">Ubl conjugation pathway</keyword>
<reference evidence="7" key="1">
    <citation type="submission" date="2016-10" db="EMBL/GenBank/DDBJ databases">
        <authorList>
            <person name="Benchimol M."/>
            <person name="Almeida L.G."/>
            <person name="Vasconcelos A.T."/>
            <person name="Perreira-Neves A."/>
            <person name="Rosa I.A."/>
            <person name="Tasca T."/>
            <person name="Bogo M.R."/>
            <person name="de Souza W."/>
        </authorList>
    </citation>
    <scope>NUCLEOTIDE SEQUENCE [LARGE SCALE GENOMIC DNA]</scope>
    <source>
        <strain evidence="7">K</strain>
    </source>
</reference>
<dbReference type="GeneID" id="94841156"/>
<feature type="domain" description="HECT" evidence="6">
    <location>
        <begin position="108"/>
        <end position="444"/>
    </location>
</feature>
<comment type="catalytic activity">
    <reaction evidence="1">
        <text>S-ubiquitinyl-[E2 ubiquitin-conjugating enzyme]-L-cysteine + [acceptor protein]-L-lysine = [E2 ubiquitin-conjugating enzyme]-L-cysteine + N(6)-ubiquitinyl-[acceptor protein]-L-lysine.</text>
        <dbReference type="EC" id="2.3.2.26"/>
    </reaction>
</comment>
<evidence type="ECO:0000256" key="2">
    <source>
        <dbReference type="ARBA" id="ARBA00012485"/>
    </source>
</evidence>
<dbReference type="Proteomes" id="UP000179807">
    <property type="component" value="Unassembled WGS sequence"/>
</dbReference>
<dbReference type="EMBL" id="MLAK01000819">
    <property type="protein sequence ID" value="OHT03647.1"/>
    <property type="molecule type" value="Genomic_DNA"/>
</dbReference>
<protein>
    <recommendedName>
        <fullName evidence="2">HECT-type E3 ubiquitin transferase</fullName>
        <ecNumber evidence="2">2.3.2.26</ecNumber>
    </recommendedName>
</protein>
<name>A0A1J4JWX3_9EUKA</name>
<evidence type="ECO:0000256" key="1">
    <source>
        <dbReference type="ARBA" id="ARBA00000885"/>
    </source>
</evidence>
<evidence type="ECO:0000256" key="5">
    <source>
        <dbReference type="PROSITE-ProRule" id="PRU00104"/>
    </source>
</evidence>
<keyword evidence="3" id="KW-0808">Transferase</keyword>
<proteinExistence type="predicted"/>
<dbReference type="OrthoDB" id="5981550at2759"/>
<gene>
    <name evidence="7" type="ORF">TRFO_28906</name>
</gene>
<dbReference type="SUPFAM" id="SSF56204">
    <property type="entry name" value="Hect, E3 ligase catalytic domain"/>
    <property type="match status" value="1"/>
</dbReference>
<dbReference type="PANTHER" id="PTHR45700:SF8">
    <property type="entry name" value="HECT-TYPE E3 UBIQUITIN TRANSFERASE"/>
    <property type="match status" value="1"/>
</dbReference>
<dbReference type="PROSITE" id="PS50237">
    <property type="entry name" value="HECT"/>
    <property type="match status" value="1"/>
</dbReference>
<dbReference type="RefSeq" id="XP_068356783.1">
    <property type="nucleotide sequence ID" value="XM_068506452.1"/>
</dbReference>
<dbReference type="VEuPathDB" id="TrichDB:TRFO_28906"/>
<dbReference type="Pfam" id="PF00632">
    <property type="entry name" value="HECT"/>
    <property type="match status" value="1"/>
</dbReference>
<feature type="active site" description="Glycyl thioester intermediate" evidence="5">
    <location>
        <position position="412"/>
    </location>
</feature>
<evidence type="ECO:0000256" key="4">
    <source>
        <dbReference type="ARBA" id="ARBA00022786"/>
    </source>
</evidence>
<dbReference type="GO" id="GO:0061630">
    <property type="term" value="F:ubiquitin protein ligase activity"/>
    <property type="evidence" value="ECO:0007669"/>
    <property type="project" value="UniProtKB-EC"/>
</dbReference>
<dbReference type="InterPro" id="IPR035983">
    <property type="entry name" value="Hect_E3_ubiquitin_ligase"/>
</dbReference>
<evidence type="ECO:0000313" key="8">
    <source>
        <dbReference type="Proteomes" id="UP000179807"/>
    </source>
</evidence>
<dbReference type="GO" id="GO:0000209">
    <property type="term" value="P:protein polyubiquitination"/>
    <property type="evidence" value="ECO:0007669"/>
    <property type="project" value="InterPro"/>
</dbReference>
<dbReference type="FunFam" id="3.30.2410.10:FF:000003">
    <property type="entry name" value="probable E3 ubiquitin-protein ligase HERC4 isoform X1"/>
    <property type="match status" value="1"/>
</dbReference>
<dbReference type="Gene3D" id="3.90.1750.10">
    <property type="entry name" value="Hect, E3 ligase catalytic domains"/>
    <property type="match status" value="1"/>
</dbReference>
<evidence type="ECO:0000259" key="6">
    <source>
        <dbReference type="PROSITE" id="PS50237"/>
    </source>
</evidence>